<protein>
    <submittedName>
        <fullName evidence="4">Response regulator receiver protein</fullName>
    </submittedName>
</protein>
<dbReference type="STRING" id="690850.Desaf_0720"/>
<proteinExistence type="predicted"/>
<dbReference type="SMART" id="SM00448">
    <property type="entry name" value="REC"/>
    <property type="match status" value="1"/>
</dbReference>
<gene>
    <name evidence="4" type="ORF">Desaf_0720</name>
</gene>
<evidence type="ECO:0000313" key="5">
    <source>
        <dbReference type="Proteomes" id="UP000007844"/>
    </source>
</evidence>
<dbReference type="Pfam" id="PF00072">
    <property type="entry name" value="Response_reg"/>
    <property type="match status" value="1"/>
</dbReference>
<sequence length="137" mass="14724">MTGDPLILVVDDEVRFRANMLRLLGLSGLRALAAAGGREALDIVDSLPVDVLLLDMKMPGMNGAEVMAELAKRPARPEVIFLSGHASLDLPLDAVCQGACDYLIKPCTMDVLLAKIESAMERRRARRIGLGRPGSEA</sequence>
<dbReference type="SUPFAM" id="SSF52172">
    <property type="entry name" value="CheY-like"/>
    <property type="match status" value="1"/>
</dbReference>
<dbReference type="EMBL" id="CP003221">
    <property type="protein sequence ID" value="EGJ49071.1"/>
    <property type="molecule type" value="Genomic_DNA"/>
</dbReference>
<dbReference type="KEGG" id="daf:Desaf_0720"/>
<reference evidence="4 5" key="1">
    <citation type="journal article" date="2011" name="J. Bacteriol.">
        <title>Genome sequence of the mercury-methylating and pleomorphic Desulfovibrio africanus Strain Walvis Bay.</title>
        <authorList>
            <person name="Brown S.D."/>
            <person name="Wall J.D."/>
            <person name="Kucken A.M."/>
            <person name="Gilmour C.C."/>
            <person name="Podar M."/>
            <person name="Brandt C.C."/>
            <person name="Teshima H."/>
            <person name="Detter J.C."/>
            <person name="Han C.S."/>
            <person name="Land M.L."/>
            <person name="Lucas S."/>
            <person name="Han J."/>
            <person name="Pennacchio L."/>
            <person name="Nolan M."/>
            <person name="Pitluck S."/>
            <person name="Woyke T."/>
            <person name="Goodwin L."/>
            <person name="Palumbo A.V."/>
            <person name="Elias D.A."/>
        </authorList>
    </citation>
    <scope>NUCLEOTIDE SEQUENCE [LARGE SCALE GENOMIC DNA]</scope>
    <source>
        <strain evidence="4 5">Walvis Bay</strain>
    </source>
</reference>
<organism evidence="4 5">
    <name type="scientific">Desulfocurvibacter africanus subsp. africanus str. Walvis Bay</name>
    <dbReference type="NCBI Taxonomy" id="690850"/>
    <lineage>
        <taxon>Bacteria</taxon>
        <taxon>Pseudomonadati</taxon>
        <taxon>Thermodesulfobacteriota</taxon>
        <taxon>Desulfovibrionia</taxon>
        <taxon>Desulfovibrionales</taxon>
        <taxon>Desulfovibrionaceae</taxon>
        <taxon>Desulfocurvibacter</taxon>
    </lineage>
</organism>
<dbReference type="Proteomes" id="UP000007844">
    <property type="component" value="Chromosome"/>
</dbReference>
<dbReference type="PANTHER" id="PTHR44591">
    <property type="entry name" value="STRESS RESPONSE REGULATOR PROTEIN 1"/>
    <property type="match status" value="1"/>
</dbReference>
<dbReference type="RefSeq" id="WP_014258907.1">
    <property type="nucleotide sequence ID" value="NC_016629.1"/>
</dbReference>
<evidence type="ECO:0000313" key="4">
    <source>
        <dbReference type="EMBL" id="EGJ49071.1"/>
    </source>
</evidence>
<evidence type="ECO:0000256" key="1">
    <source>
        <dbReference type="ARBA" id="ARBA00022553"/>
    </source>
</evidence>
<evidence type="ECO:0000259" key="3">
    <source>
        <dbReference type="PROSITE" id="PS50110"/>
    </source>
</evidence>
<dbReference type="PANTHER" id="PTHR44591:SF3">
    <property type="entry name" value="RESPONSE REGULATORY DOMAIN-CONTAINING PROTEIN"/>
    <property type="match status" value="1"/>
</dbReference>
<keyword evidence="1 2" id="KW-0597">Phosphoprotein</keyword>
<dbReference type="InterPro" id="IPR001789">
    <property type="entry name" value="Sig_transdc_resp-reg_receiver"/>
</dbReference>
<dbReference type="GO" id="GO:0000160">
    <property type="term" value="P:phosphorelay signal transduction system"/>
    <property type="evidence" value="ECO:0007669"/>
    <property type="project" value="InterPro"/>
</dbReference>
<feature type="domain" description="Response regulatory" evidence="3">
    <location>
        <begin position="6"/>
        <end position="120"/>
    </location>
</feature>
<dbReference type="eggNOG" id="COG2204">
    <property type="taxonomic scope" value="Bacteria"/>
</dbReference>
<dbReference type="AlphaFoldDB" id="F3YW41"/>
<dbReference type="InterPro" id="IPR011006">
    <property type="entry name" value="CheY-like_superfamily"/>
</dbReference>
<accession>F3YW41</accession>
<dbReference type="InterPro" id="IPR050595">
    <property type="entry name" value="Bact_response_regulator"/>
</dbReference>
<evidence type="ECO:0000256" key="2">
    <source>
        <dbReference type="PROSITE-ProRule" id="PRU00169"/>
    </source>
</evidence>
<dbReference type="HOGENOM" id="CLU_000445_69_8_7"/>
<dbReference type="Gene3D" id="3.40.50.2300">
    <property type="match status" value="1"/>
</dbReference>
<dbReference type="PROSITE" id="PS50110">
    <property type="entry name" value="RESPONSE_REGULATORY"/>
    <property type="match status" value="1"/>
</dbReference>
<keyword evidence="5" id="KW-1185">Reference proteome</keyword>
<feature type="modified residue" description="4-aspartylphosphate" evidence="2">
    <location>
        <position position="55"/>
    </location>
</feature>
<name>F3YW41_DESAF</name>